<dbReference type="RefSeq" id="WP_129517480.1">
    <property type="nucleotide sequence ID" value="NZ_QWEX01000003.1"/>
</dbReference>
<feature type="domain" description="Tryptophan synthase beta chain-like PALP" evidence="5">
    <location>
        <begin position="90"/>
        <end position="381"/>
    </location>
</feature>
<sequence length="438" mass="46727">MAHTLGSSTLLDRLQAEEPLLWLNPALGSVLPDHAPTPGQIEQAEARLARCDALMHELFPTDIVGPVESGLMPAAALQQALAQPGRQQGAWFLKRDDTLPVAGSVKARGGFHEVLTIAESIAIEQGLLEPDGDRRVLASTRARELFAQHTVAVGSTGNLGLSIGVMAAALGFDVVVHMSSDAKQWKKERLRQRGVRVVEHEGSYAQAVAAGREEALKKPRSHFVDDERSLTLFLGYAAAARPLARQLAEAGRAVDAGHPLIVYIPCGVGGAPGGITYGLKALFGPHVHCFFAEPVASPCMLVQLAAGDGEQVSVYDIGLDNRTDADGLAVGQASPLVSPLMAAQLSGVFTVSDAQLYRQLLQVKQTMDIDLEPSAAAAVNGPIWLSDSPEGREYARARELDLTDATHVIWTTGGSLVPPEEHRRFQEYANALATESRD</sequence>
<evidence type="ECO:0000259" key="5">
    <source>
        <dbReference type="Pfam" id="PF00291"/>
    </source>
</evidence>
<evidence type="ECO:0000256" key="4">
    <source>
        <dbReference type="HAMAP-Rule" id="MF_01030"/>
    </source>
</evidence>
<dbReference type="Proteomes" id="UP000289650">
    <property type="component" value="Unassembled WGS sequence"/>
</dbReference>
<comment type="cofactor">
    <cofactor evidence="1 4">
        <name>pyridoxal 5'-phosphate</name>
        <dbReference type="ChEBI" id="CHEBI:597326"/>
    </cofactor>
</comment>
<dbReference type="GO" id="GO:0016836">
    <property type="term" value="F:hydro-lyase activity"/>
    <property type="evidence" value="ECO:0007669"/>
    <property type="project" value="UniProtKB-UniRule"/>
</dbReference>
<dbReference type="InterPro" id="IPR050147">
    <property type="entry name" value="Ser/Thr_Dehydratase"/>
</dbReference>
<organism evidence="6 7">
    <name type="scientific">Burkholderia stabilis</name>
    <dbReference type="NCBI Taxonomy" id="95485"/>
    <lineage>
        <taxon>Bacteria</taxon>
        <taxon>Pseudomonadati</taxon>
        <taxon>Pseudomonadota</taxon>
        <taxon>Betaproteobacteria</taxon>
        <taxon>Burkholderiales</taxon>
        <taxon>Burkholderiaceae</taxon>
        <taxon>Burkholderia</taxon>
        <taxon>Burkholderia cepacia complex</taxon>
    </lineage>
</organism>
<evidence type="ECO:0000313" key="7">
    <source>
        <dbReference type="Proteomes" id="UP000289650"/>
    </source>
</evidence>
<dbReference type="NCBIfam" id="NF002823">
    <property type="entry name" value="PRK02991.1"/>
    <property type="match status" value="1"/>
</dbReference>
<dbReference type="SUPFAM" id="SSF53686">
    <property type="entry name" value="Tryptophan synthase beta subunit-like PLP-dependent enzymes"/>
    <property type="match status" value="1"/>
</dbReference>
<proteinExistence type="inferred from homology"/>
<dbReference type="GO" id="GO:0009097">
    <property type="term" value="P:isoleucine biosynthetic process"/>
    <property type="evidence" value="ECO:0007669"/>
    <property type="project" value="TreeGrafter"/>
</dbReference>
<dbReference type="GO" id="GO:0008721">
    <property type="term" value="F:D-serine ammonia-lyase activity"/>
    <property type="evidence" value="ECO:0007669"/>
    <property type="project" value="UniProtKB-EC"/>
</dbReference>
<evidence type="ECO:0000256" key="3">
    <source>
        <dbReference type="ARBA" id="ARBA00023239"/>
    </source>
</evidence>
<evidence type="ECO:0000256" key="2">
    <source>
        <dbReference type="ARBA" id="ARBA00022898"/>
    </source>
</evidence>
<dbReference type="InterPro" id="IPR001926">
    <property type="entry name" value="TrpB-like_PALP"/>
</dbReference>
<dbReference type="EC" id="4.3.1.18" evidence="4"/>
<evidence type="ECO:0000256" key="1">
    <source>
        <dbReference type="ARBA" id="ARBA00001933"/>
    </source>
</evidence>
<keyword evidence="2 4" id="KW-0663">Pyridoxal phosphate</keyword>
<comment type="catalytic activity">
    <reaction evidence="4">
        <text>D-serine = pyruvate + NH4(+)</text>
        <dbReference type="Rhea" id="RHEA:13977"/>
        <dbReference type="ChEBI" id="CHEBI:15361"/>
        <dbReference type="ChEBI" id="CHEBI:28938"/>
        <dbReference type="ChEBI" id="CHEBI:35247"/>
        <dbReference type="EC" id="4.3.1.18"/>
    </reaction>
</comment>
<protein>
    <recommendedName>
        <fullName evidence="4">Probable D-serine dehydratase</fullName>
        <ecNumber evidence="4">4.3.1.18</ecNumber>
    </recommendedName>
    <alternativeName>
        <fullName evidence="4">D-serine deaminase</fullName>
        <shortName evidence="4">DSD</shortName>
    </alternativeName>
</protein>
<dbReference type="Gene3D" id="3.40.50.1100">
    <property type="match status" value="2"/>
</dbReference>
<dbReference type="PANTHER" id="PTHR48078">
    <property type="entry name" value="THREONINE DEHYDRATASE, MITOCHONDRIAL-RELATED"/>
    <property type="match status" value="1"/>
</dbReference>
<dbReference type="GO" id="GO:0030170">
    <property type="term" value="F:pyridoxal phosphate binding"/>
    <property type="evidence" value="ECO:0007669"/>
    <property type="project" value="InterPro"/>
</dbReference>
<comment type="caution">
    <text evidence="6">The sequence shown here is derived from an EMBL/GenBank/DDBJ whole genome shotgun (WGS) entry which is preliminary data.</text>
</comment>
<keyword evidence="3 4" id="KW-0456">Lyase</keyword>
<gene>
    <name evidence="4" type="primary">dsdA</name>
    <name evidence="6" type="ORF">D1006_33170</name>
</gene>
<dbReference type="GO" id="GO:0036088">
    <property type="term" value="P:D-serine catabolic process"/>
    <property type="evidence" value="ECO:0007669"/>
    <property type="project" value="TreeGrafter"/>
</dbReference>
<evidence type="ECO:0000313" key="6">
    <source>
        <dbReference type="EMBL" id="RXV65031.1"/>
    </source>
</evidence>
<reference evidence="6 7" key="1">
    <citation type="submission" date="2018-08" db="EMBL/GenBank/DDBJ databases">
        <title>Mountain-cultivated ginseng endophyte, Burkholderia stabilis and its activity against ginseng root rot disease.</title>
        <authorList>
            <person name="Tapan Kumar M."/>
            <person name="Bae H."/>
            <person name="Shanmugam G."/>
            <person name="Jeon J."/>
        </authorList>
    </citation>
    <scope>NUCLEOTIDE SEQUENCE [LARGE SCALE GENOMIC DNA]</scope>
    <source>
        <strain evidence="6 7">EB159</strain>
    </source>
</reference>
<dbReference type="PANTHER" id="PTHR48078:SF9">
    <property type="entry name" value="D-SERINE DEHYDRATASE"/>
    <property type="match status" value="1"/>
</dbReference>
<dbReference type="EMBL" id="QWEX01000003">
    <property type="protein sequence ID" value="RXV65031.1"/>
    <property type="molecule type" value="Genomic_DNA"/>
</dbReference>
<accession>A0A4Q2A8D5</accession>
<comment type="similarity">
    <text evidence="4">Belongs to the serine/threonine dehydratase family. DsdA subfamily.</text>
</comment>
<dbReference type="OrthoDB" id="9780546at2"/>
<dbReference type="InterPro" id="IPR036052">
    <property type="entry name" value="TrpB-like_PALP_sf"/>
</dbReference>
<name>A0A4Q2A8D5_9BURK</name>
<dbReference type="InterPro" id="IPR011780">
    <property type="entry name" value="D_Ser_am_lyase"/>
</dbReference>
<dbReference type="Pfam" id="PF00291">
    <property type="entry name" value="PALP"/>
    <property type="match status" value="1"/>
</dbReference>
<feature type="modified residue" description="N6-(pyridoxal phosphate)lysine" evidence="4">
    <location>
        <position position="106"/>
    </location>
</feature>
<dbReference type="AlphaFoldDB" id="A0A4Q2A8D5"/>
<dbReference type="NCBIfam" id="TIGR02035">
    <property type="entry name" value="D_Ser_am_lyase"/>
    <property type="match status" value="1"/>
</dbReference>
<dbReference type="HAMAP" id="MF_01030">
    <property type="entry name" value="D_Ser_dehydrat"/>
    <property type="match status" value="1"/>
</dbReference>